<accession>A0A0F9E5W9</accession>
<name>A0A0F9E5W9_9ZZZZ</name>
<dbReference type="AlphaFoldDB" id="A0A0F9E5W9"/>
<proteinExistence type="predicted"/>
<comment type="caution">
    <text evidence="1">The sequence shown here is derived from an EMBL/GenBank/DDBJ whole genome shotgun (WGS) entry which is preliminary data.</text>
</comment>
<protein>
    <submittedName>
        <fullName evidence="1">Uncharacterized protein</fullName>
    </submittedName>
</protein>
<evidence type="ECO:0000313" key="1">
    <source>
        <dbReference type="EMBL" id="KKL69403.1"/>
    </source>
</evidence>
<sequence>FKVAIKEEGTESLAELRGLLRTMNEPKGRVENFGKDFGGGVRQWYGELARQIADRPEGIAYAAAIRQAIRELLEYRQFEAHGRYWKDLR</sequence>
<reference evidence="1" key="1">
    <citation type="journal article" date="2015" name="Nature">
        <title>Complex archaea that bridge the gap between prokaryotes and eukaryotes.</title>
        <authorList>
            <person name="Spang A."/>
            <person name="Saw J.H."/>
            <person name="Jorgensen S.L."/>
            <person name="Zaremba-Niedzwiedzka K."/>
            <person name="Martijn J."/>
            <person name="Lind A.E."/>
            <person name="van Eijk R."/>
            <person name="Schleper C."/>
            <person name="Guy L."/>
            <person name="Ettema T.J."/>
        </authorList>
    </citation>
    <scope>NUCLEOTIDE SEQUENCE</scope>
</reference>
<gene>
    <name evidence="1" type="ORF">LCGC14_2115280</name>
</gene>
<dbReference type="EMBL" id="LAZR01026219">
    <property type="protein sequence ID" value="KKL69403.1"/>
    <property type="molecule type" value="Genomic_DNA"/>
</dbReference>
<organism evidence="1">
    <name type="scientific">marine sediment metagenome</name>
    <dbReference type="NCBI Taxonomy" id="412755"/>
    <lineage>
        <taxon>unclassified sequences</taxon>
        <taxon>metagenomes</taxon>
        <taxon>ecological metagenomes</taxon>
    </lineage>
</organism>
<feature type="non-terminal residue" evidence="1">
    <location>
        <position position="1"/>
    </location>
</feature>